<protein>
    <submittedName>
        <fullName evidence="1">Uncharacterized protein</fullName>
    </submittedName>
</protein>
<dbReference type="EMBL" id="AMPQ01000045">
    <property type="protein sequence ID" value="EKE30532.1"/>
    <property type="molecule type" value="Genomic_DNA"/>
</dbReference>
<evidence type="ECO:0000313" key="1">
    <source>
        <dbReference type="EMBL" id="EKE30532.1"/>
    </source>
</evidence>
<keyword evidence="2" id="KW-1185">Reference proteome</keyword>
<accession>K2G7Z9</accession>
<sequence>MRFFLILAGREAFHRRLVRRNQQKILQRYCVLKWNCAILLNVVGKEEDNTIEKRLNLKKVLTSSSQADILGFVATMKWIFEN</sequence>
<gene>
    <name evidence="1" type="ORF">MJ3_13874</name>
</gene>
<comment type="caution">
    <text evidence="1">The sequence shown here is derived from an EMBL/GenBank/DDBJ whole genome shotgun (WGS) entry which is preliminary data.</text>
</comment>
<name>K2G7Z9_9BACI</name>
<dbReference type="STRING" id="1230341.AAV35_012470"/>
<evidence type="ECO:0000313" key="2">
    <source>
        <dbReference type="Proteomes" id="UP000011746"/>
    </source>
</evidence>
<reference evidence="1 2" key="1">
    <citation type="journal article" date="2012" name="J. Bacteriol.">
        <title>Draft Genome Sequence of Salimicrobium sp. Strain MJ3, Isolated from Myulchi-Jeot, Korean Fermented Seafood.</title>
        <authorList>
            <person name="Lee S.H."/>
            <person name="Jung J.Y."/>
            <person name="Jeon C.O."/>
        </authorList>
    </citation>
    <scope>NUCLEOTIDE SEQUENCE [LARGE SCALE GENOMIC DNA]</scope>
    <source>
        <strain evidence="1 2">MJ3</strain>
    </source>
</reference>
<dbReference type="AlphaFoldDB" id="K2G7Z9"/>
<dbReference type="Proteomes" id="UP000011746">
    <property type="component" value="Unassembled WGS sequence"/>
</dbReference>
<proteinExistence type="predicted"/>
<organism evidence="1 2">
    <name type="scientific">Salimicrobium jeotgali</name>
    <dbReference type="NCBI Taxonomy" id="1230341"/>
    <lineage>
        <taxon>Bacteria</taxon>
        <taxon>Bacillati</taxon>
        <taxon>Bacillota</taxon>
        <taxon>Bacilli</taxon>
        <taxon>Bacillales</taxon>
        <taxon>Bacillaceae</taxon>
        <taxon>Salimicrobium</taxon>
    </lineage>
</organism>